<evidence type="ECO:0000256" key="3">
    <source>
        <dbReference type="ARBA" id="ARBA00022763"/>
    </source>
</evidence>
<comment type="similarity">
    <text evidence="1 8">Belongs to the SOS response-associated peptidase family.</text>
</comment>
<dbReference type="AlphaFoldDB" id="A0A916YFX2"/>
<dbReference type="EMBL" id="BMJJ01000023">
    <property type="protein sequence ID" value="GGD43629.1"/>
    <property type="molecule type" value="Genomic_DNA"/>
</dbReference>
<evidence type="ECO:0000256" key="1">
    <source>
        <dbReference type="ARBA" id="ARBA00008136"/>
    </source>
</evidence>
<keyword evidence="7" id="KW-0456">Lyase</keyword>
<dbReference type="PANTHER" id="PTHR13604:SF0">
    <property type="entry name" value="ABASIC SITE PROCESSING PROTEIN HMCES"/>
    <property type="match status" value="1"/>
</dbReference>
<dbReference type="PANTHER" id="PTHR13604">
    <property type="entry name" value="DC12-RELATED"/>
    <property type="match status" value="1"/>
</dbReference>
<dbReference type="Gene3D" id="3.90.1680.20">
    <property type="match status" value="2"/>
</dbReference>
<evidence type="ECO:0000313" key="10">
    <source>
        <dbReference type="Proteomes" id="UP000613160"/>
    </source>
</evidence>
<reference evidence="9" key="1">
    <citation type="journal article" date="2014" name="Int. J. Syst. Evol. Microbiol.">
        <title>Complete genome sequence of Corynebacterium casei LMG S-19264T (=DSM 44701T), isolated from a smear-ripened cheese.</title>
        <authorList>
            <consortium name="US DOE Joint Genome Institute (JGI-PGF)"/>
            <person name="Walter F."/>
            <person name="Albersmeier A."/>
            <person name="Kalinowski J."/>
            <person name="Ruckert C."/>
        </authorList>
    </citation>
    <scope>NUCLEOTIDE SEQUENCE</scope>
    <source>
        <strain evidence="9">CGMCC 1.15493</strain>
    </source>
</reference>
<dbReference type="InterPro" id="IPR036590">
    <property type="entry name" value="SRAP-like"/>
</dbReference>
<dbReference type="Pfam" id="PF02586">
    <property type="entry name" value="SRAP"/>
    <property type="match status" value="1"/>
</dbReference>
<evidence type="ECO:0000256" key="7">
    <source>
        <dbReference type="ARBA" id="ARBA00023239"/>
    </source>
</evidence>
<keyword evidence="2 8" id="KW-0645">Protease</keyword>
<dbReference type="GO" id="GO:0106300">
    <property type="term" value="P:protein-DNA covalent cross-linking repair"/>
    <property type="evidence" value="ECO:0007669"/>
    <property type="project" value="InterPro"/>
</dbReference>
<accession>A0A916YFX2</accession>
<keyword evidence="3" id="KW-0227">DNA damage</keyword>
<dbReference type="GO" id="GO:0006508">
    <property type="term" value="P:proteolysis"/>
    <property type="evidence" value="ECO:0007669"/>
    <property type="project" value="UniProtKB-KW"/>
</dbReference>
<dbReference type="EC" id="3.4.-.-" evidence="8"/>
<dbReference type="GO" id="GO:0016829">
    <property type="term" value="F:lyase activity"/>
    <property type="evidence" value="ECO:0007669"/>
    <property type="project" value="UniProtKB-KW"/>
</dbReference>
<reference evidence="9" key="2">
    <citation type="submission" date="2020-09" db="EMBL/GenBank/DDBJ databases">
        <authorList>
            <person name="Sun Q."/>
            <person name="Zhou Y."/>
        </authorList>
    </citation>
    <scope>NUCLEOTIDE SEQUENCE</scope>
    <source>
        <strain evidence="9">CGMCC 1.15493</strain>
    </source>
</reference>
<gene>
    <name evidence="9" type="ORF">GCM10011335_52800</name>
</gene>
<dbReference type="Proteomes" id="UP000613160">
    <property type="component" value="Unassembled WGS sequence"/>
</dbReference>
<evidence type="ECO:0000256" key="8">
    <source>
        <dbReference type="RuleBase" id="RU364100"/>
    </source>
</evidence>
<name>A0A916YFX2_9HYPH</name>
<evidence type="ECO:0000256" key="6">
    <source>
        <dbReference type="ARBA" id="ARBA00023125"/>
    </source>
</evidence>
<keyword evidence="5" id="KW-0190">Covalent protein-DNA linkage</keyword>
<keyword evidence="4 8" id="KW-0378">Hydrolase</keyword>
<comment type="caution">
    <text evidence="9">The sequence shown here is derived from an EMBL/GenBank/DDBJ whole genome shotgun (WGS) entry which is preliminary data.</text>
</comment>
<evidence type="ECO:0000256" key="4">
    <source>
        <dbReference type="ARBA" id="ARBA00022801"/>
    </source>
</evidence>
<dbReference type="InterPro" id="IPR003738">
    <property type="entry name" value="SRAP"/>
</dbReference>
<dbReference type="GO" id="GO:0003697">
    <property type="term" value="F:single-stranded DNA binding"/>
    <property type="evidence" value="ECO:0007669"/>
    <property type="project" value="InterPro"/>
</dbReference>
<dbReference type="GO" id="GO:0008233">
    <property type="term" value="F:peptidase activity"/>
    <property type="evidence" value="ECO:0007669"/>
    <property type="project" value="UniProtKB-KW"/>
</dbReference>
<sequence>MCNLYSLTKGQAAILAFTRAMRDTTGNLPAMPGIFPDYLAPVVATLGGERTLALMRWGMPGPPQFGGAPITNIRNTRSPHWRRWLGPQSRCLVPFTSFCEYEDTKPRKTPTWFSGDAGRPLMVFAGLWTVWHGTRGPKSAPVEGEHKLFGFLTSEPNAVVGAIHPKAMPVILTTPEEMDVWLRAEWSEASALQRPLPDSLLEIVARGEKQDGEG</sequence>
<evidence type="ECO:0000256" key="5">
    <source>
        <dbReference type="ARBA" id="ARBA00023124"/>
    </source>
</evidence>
<evidence type="ECO:0000313" key="9">
    <source>
        <dbReference type="EMBL" id="GGD43629.1"/>
    </source>
</evidence>
<dbReference type="SUPFAM" id="SSF143081">
    <property type="entry name" value="BB1717-like"/>
    <property type="match status" value="1"/>
</dbReference>
<evidence type="ECO:0000256" key="2">
    <source>
        <dbReference type="ARBA" id="ARBA00022670"/>
    </source>
</evidence>
<proteinExistence type="inferred from homology"/>
<keyword evidence="10" id="KW-1185">Reference proteome</keyword>
<keyword evidence="6" id="KW-0238">DNA-binding</keyword>
<dbReference type="RefSeq" id="WP_188855449.1">
    <property type="nucleotide sequence ID" value="NZ_BMJJ01000023.1"/>
</dbReference>
<organism evidence="9 10">
    <name type="scientific">Aureimonas glaciei</name>
    <dbReference type="NCBI Taxonomy" id="1776957"/>
    <lineage>
        <taxon>Bacteria</taxon>
        <taxon>Pseudomonadati</taxon>
        <taxon>Pseudomonadota</taxon>
        <taxon>Alphaproteobacteria</taxon>
        <taxon>Hyphomicrobiales</taxon>
        <taxon>Aurantimonadaceae</taxon>
        <taxon>Aureimonas</taxon>
    </lineage>
</organism>
<protein>
    <recommendedName>
        <fullName evidence="8">Abasic site processing protein</fullName>
        <ecNumber evidence="8">3.4.-.-</ecNumber>
    </recommendedName>
</protein>